<dbReference type="Proteomes" id="UP000309215">
    <property type="component" value="Unassembled WGS sequence"/>
</dbReference>
<feature type="transmembrane region" description="Helical" evidence="1">
    <location>
        <begin position="80"/>
        <end position="101"/>
    </location>
</feature>
<evidence type="ECO:0000313" key="4">
    <source>
        <dbReference type="Proteomes" id="UP000309215"/>
    </source>
</evidence>
<dbReference type="Pfam" id="PF09990">
    <property type="entry name" value="DUF2231"/>
    <property type="match status" value="1"/>
</dbReference>
<protein>
    <recommendedName>
        <fullName evidence="2">DUF2231 domain-containing protein</fullName>
    </recommendedName>
</protein>
<feature type="transmembrane region" description="Helical" evidence="1">
    <location>
        <begin position="39"/>
        <end position="59"/>
    </location>
</feature>
<feature type="transmembrane region" description="Helical" evidence="1">
    <location>
        <begin position="113"/>
        <end position="132"/>
    </location>
</feature>
<dbReference type="RefSeq" id="WP_136929966.1">
    <property type="nucleotide sequence ID" value="NZ_SSMQ01000015.1"/>
</dbReference>
<reference evidence="3 4" key="1">
    <citation type="submission" date="2019-04" db="EMBL/GenBank/DDBJ databases">
        <authorList>
            <person name="Li Y."/>
            <person name="Wang J."/>
        </authorList>
    </citation>
    <scope>NUCLEOTIDE SEQUENCE [LARGE SCALE GENOMIC DNA]</scope>
    <source>
        <strain evidence="3 4">DSM 14668</strain>
    </source>
</reference>
<keyword evidence="4" id="KW-1185">Reference proteome</keyword>
<dbReference type="OrthoDB" id="5517550at2"/>
<dbReference type="InterPro" id="IPR019251">
    <property type="entry name" value="DUF2231_TM"/>
</dbReference>
<evidence type="ECO:0000256" key="1">
    <source>
        <dbReference type="SAM" id="Phobius"/>
    </source>
</evidence>
<keyword evidence="1" id="KW-0472">Membrane</keyword>
<keyword evidence="1" id="KW-1133">Transmembrane helix</keyword>
<gene>
    <name evidence="3" type="ORF">E8A74_16425</name>
</gene>
<dbReference type="AlphaFoldDB" id="A0A4U1JC84"/>
<sequence length="140" mass="14803">MRTIAPAGRGDVHTLLIVLPLVFFAISLSFDVVAMLSGAHVWGVAAAMNLAAGLVSGSLSSVYFAREHDQYRPGSRARDLSFLFLWLSICALLPFAVSLVLRVVHPEGVTPSASVALSIMALGVATLAGWLGDEAARERV</sequence>
<feature type="domain" description="DUF2231" evidence="2">
    <location>
        <begin position="12"/>
        <end position="137"/>
    </location>
</feature>
<keyword evidence="1" id="KW-0812">Transmembrane</keyword>
<organism evidence="3 4">
    <name type="scientific">Polyangium fumosum</name>
    <dbReference type="NCBI Taxonomy" id="889272"/>
    <lineage>
        <taxon>Bacteria</taxon>
        <taxon>Pseudomonadati</taxon>
        <taxon>Myxococcota</taxon>
        <taxon>Polyangia</taxon>
        <taxon>Polyangiales</taxon>
        <taxon>Polyangiaceae</taxon>
        <taxon>Polyangium</taxon>
    </lineage>
</organism>
<feature type="transmembrane region" description="Helical" evidence="1">
    <location>
        <begin position="12"/>
        <end position="33"/>
    </location>
</feature>
<accession>A0A4U1JC84</accession>
<evidence type="ECO:0000259" key="2">
    <source>
        <dbReference type="Pfam" id="PF09990"/>
    </source>
</evidence>
<proteinExistence type="predicted"/>
<comment type="caution">
    <text evidence="3">The sequence shown here is derived from an EMBL/GenBank/DDBJ whole genome shotgun (WGS) entry which is preliminary data.</text>
</comment>
<dbReference type="EMBL" id="SSMQ01000015">
    <property type="protein sequence ID" value="TKD07878.1"/>
    <property type="molecule type" value="Genomic_DNA"/>
</dbReference>
<evidence type="ECO:0000313" key="3">
    <source>
        <dbReference type="EMBL" id="TKD07878.1"/>
    </source>
</evidence>
<name>A0A4U1JC84_9BACT</name>